<dbReference type="Proteomes" id="UP000576209">
    <property type="component" value="Unassembled WGS sequence"/>
</dbReference>
<keyword evidence="2" id="KW-1185">Reference proteome</keyword>
<dbReference type="RefSeq" id="WP_183496439.1">
    <property type="nucleotide sequence ID" value="NZ_JACIFF010000007.1"/>
</dbReference>
<sequence>MASLVGDVSAELSSERTFWIRDNLGHEQKQSTAQLTIIDHQAALVQDLDALPSVTDGANWTDELLARYASIKPTVLKMQDRLERYGPAVSYTQREATFRKQFVYWLNFLSEYRIDAFIGSNVPHEVVDYVIAEICEVLGIRTLFFYQWTPDLLLPFTSYNTLGDQSTRPAARLTATDRSLLDSINERIAKQQRGIEAARPFYMESGNISRQRQQLERHWSTRAVNKVLTNWRRMFSRSGMNYAKFLLVDKKFLRPRQDRAYVDRYASIAEANPDLTAPYIYLALHYQPEATTSPLGGVFVDQYLMVDVLLAAFPPEVRIYVKEHPAQRLIGRGEQYYDLLAKSPRVHFIATQVSSADLQGSALAVATVTGTVGFESMWKGIPVLAFGHTYYLGGPGVYFIQSVADACRAAAEIQEGVHRKQDAETFTRDLVDRALPANCDSYYHDNSVLGLPVAHNVRVIREEIVARFIAPASPPK</sequence>
<dbReference type="GO" id="GO:0015774">
    <property type="term" value="P:polysaccharide transport"/>
    <property type="evidence" value="ECO:0007669"/>
    <property type="project" value="InterPro"/>
</dbReference>
<dbReference type="SUPFAM" id="SSF53756">
    <property type="entry name" value="UDP-Glycosyltransferase/glycogen phosphorylase"/>
    <property type="match status" value="1"/>
</dbReference>
<evidence type="ECO:0008006" key="3">
    <source>
        <dbReference type="Google" id="ProtNLM"/>
    </source>
</evidence>
<organism evidence="1 2">
    <name type="scientific">Neolewinella aquimaris</name>
    <dbReference type="NCBI Taxonomy" id="1835722"/>
    <lineage>
        <taxon>Bacteria</taxon>
        <taxon>Pseudomonadati</taxon>
        <taxon>Bacteroidota</taxon>
        <taxon>Saprospiria</taxon>
        <taxon>Saprospirales</taxon>
        <taxon>Lewinellaceae</taxon>
        <taxon>Neolewinella</taxon>
    </lineage>
</organism>
<evidence type="ECO:0000313" key="2">
    <source>
        <dbReference type="Proteomes" id="UP000576209"/>
    </source>
</evidence>
<dbReference type="EMBL" id="JACIFF010000007">
    <property type="protein sequence ID" value="MBB4080203.1"/>
    <property type="molecule type" value="Genomic_DNA"/>
</dbReference>
<reference evidence="1 2" key="1">
    <citation type="submission" date="2020-08" db="EMBL/GenBank/DDBJ databases">
        <title>Genomic Encyclopedia of Type Strains, Phase IV (KMG-IV): sequencing the most valuable type-strain genomes for metagenomic binning, comparative biology and taxonomic classification.</title>
        <authorList>
            <person name="Goeker M."/>
        </authorList>
    </citation>
    <scope>NUCLEOTIDE SEQUENCE [LARGE SCALE GENOMIC DNA]</scope>
    <source>
        <strain evidence="1 2">DSM 105137</strain>
    </source>
</reference>
<dbReference type="Pfam" id="PF05159">
    <property type="entry name" value="Capsule_synth"/>
    <property type="match status" value="1"/>
</dbReference>
<name>A0A840E8E5_9BACT</name>
<dbReference type="InterPro" id="IPR007833">
    <property type="entry name" value="Capsule_polysaccharide_synth"/>
</dbReference>
<evidence type="ECO:0000313" key="1">
    <source>
        <dbReference type="EMBL" id="MBB4080203.1"/>
    </source>
</evidence>
<dbReference type="GO" id="GO:0000271">
    <property type="term" value="P:polysaccharide biosynthetic process"/>
    <property type="evidence" value="ECO:0007669"/>
    <property type="project" value="InterPro"/>
</dbReference>
<comment type="caution">
    <text evidence="1">The sequence shown here is derived from an EMBL/GenBank/DDBJ whole genome shotgun (WGS) entry which is preliminary data.</text>
</comment>
<protein>
    <recommendedName>
        <fullName evidence="3">Capsule polysaccharide biosynthesis protein</fullName>
    </recommendedName>
</protein>
<gene>
    <name evidence="1" type="ORF">GGR28_002833</name>
</gene>
<dbReference type="AlphaFoldDB" id="A0A840E8E5"/>
<proteinExistence type="predicted"/>
<accession>A0A840E8E5</accession>